<evidence type="ECO:0000256" key="3">
    <source>
        <dbReference type="ARBA" id="ARBA00022692"/>
    </source>
</evidence>
<comment type="subcellular location">
    <subcellularLocation>
        <location evidence="1">Membrane</location>
        <topology evidence="1">Multi-pass membrane protein</topology>
    </subcellularLocation>
</comment>
<dbReference type="PIRSF" id="PIRSF005859">
    <property type="entry name" value="PBR"/>
    <property type="match status" value="1"/>
</dbReference>
<dbReference type="PANTHER" id="PTHR10057">
    <property type="entry name" value="PERIPHERAL-TYPE BENZODIAZEPINE RECEPTOR"/>
    <property type="match status" value="1"/>
</dbReference>
<feature type="transmembrane region" description="Helical" evidence="6">
    <location>
        <begin position="144"/>
        <end position="164"/>
    </location>
</feature>
<keyword evidence="3 6" id="KW-0812">Transmembrane</keyword>
<dbReference type="InterPro" id="IPR038330">
    <property type="entry name" value="TspO/MBR-related_sf"/>
</dbReference>
<dbReference type="EMBL" id="CP047898">
    <property type="protein sequence ID" value="QHK19323.1"/>
    <property type="molecule type" value="Genomic_DNA"/>
</dbReference>
<comment type="similarity">
    <text evidence="2">Belongs to the TspO/BZRP family.</text>
</comment>
<evidence type="ECO:0000313" key="9">
    <source>
        <dbReference type="Proteomes" id="UP000464186"/>
    </source>
</evidence>
<gene>
    <name evidence="8" type="ORF">GU243_05710</name>
</gene>
<keyword evidence="9" id="KW-1185">Reference proteome</keyword>
<evidence type="ECO:0000256" key="5">
    <source>
        <dbReference type="ARBA" id="ARBA00023136"/>
    </source>
</evidence>
<keyword evidence="4 6" id="KW-1133">Transmembrane helix</keyword>
<evidence type="ECO:0000256" key="4">
    <source>
        <dbReference type="ARBA" id="ARBA00022989"/>
    </source>
</evidence>
<keyword evidence="5 6" id="KW-0472">Membrane</keyword>
<dbReference type="Proteomes" id="UP000464186">
    <property type="component" value="Chromosome"/>
</dbReference>
<evidence type="ECO:0000313" key="8">
    <source>
        <dbReference type="EMBL" id="QHK19323.1"/>
    </source>
</evidence>
<dbReference type="AlphaFoldDB" id="A0A6P1NJW1"/>
<dbReference type="GO" id="GO:0016020">
    <property type="term" value="C:membrane"/>
    <property type="evidence" value="ECO:0007669"/>
    <property type="project" value="UniProtKB-SubCell"/>
</dbReference>
<dbReference type="FunFam" id="1.20.1260.100:FF:000001">
    <property type="entry name" value="translocator protein 2"/>
    <property type="match status" value="1"/>
</dbReference>
<dbReference type="Pfam" id="PF03073">
    <property type="entry name" value="TspO_MBR"/>
    <property type="match status" value="1"/>
</dbReference>
<feature type="transmembrane region" description="Helical" evidence="6">
    <location>
        <begin position="86"/>
        <end position="107"/>
    </location>
</feature>
<name>A0A6P1NJW1_9MICC</name>
<evidence type="ECO:0000256" key="7">
    <source>
        <dbReference type="SAM" id="SignalP"/>
    </source>
</evidence>
<evidence type="ECO:0000256" key="1">
    <source>
        <dbReference type="ARBA" id="ARBA00004141"/>
    </source>
</evidence>
<keyword evidence="7" id="KW-0732">Signal</keyword>
<dbReference type="GO" id="GO:0033013">
    <property type="term" value="P:tetrapyrrole metabolic process"/>
    <property type="evidence" value="ECO:0007669"/>
    <property type="project" value="UniProtKB-ARBA"/>
</dbReference>
<feature type="chain" id="PRO_5026919088" evidence="7">
    <location>
        <begin position="18"/>
        <end position="173"/>
    </location>
</feature>
<dbReference type="Gene3D" id="1.20.1260.100">
    <property type="entry name" value="TspO/MBR protein"/>
    <property type="match status" value="1"/>
</dbReference>
<sequence>MKLKTLVLTTVATAASAAAGGVATDPGSSWYLRLRKPGWQPPAIAFPVVWTALYADLAVTSAVALDSAGAAAAPLAGGSDRQQEIRAYRGALAANLILNAAWSWLFWRSRRPWLAAAECAVLAASSADLVRRTYRLNRTAGSSLAPYAAWCGFATVLSTAIARLNSGTGVRRK</sequence>
<evidence type="ECO:0000256" key="6">
    <source>
        <dbReference type="SAM" id="Phobius"/>
    </source>
</evidence>
<dbReference type="CDD" id="cd15904">
    <property type="entry name" value="TSPO_MBR"/>
    <property type="match status" value="1"/>
</dbReference>
<feature type="signal peptide" evidence="7">
    <location>
        <begin position="1"/>
        <end position="17"/>
    </location>
</feature>
<evidence type="ECO:0000256" key="2">
    <source>
        <dbReference type="ARBA" id="ARBA00007524"/>
    </source>
</evidence>
<protein>
    <submittedName>
        <fullName evidence="8">Tryptophan-rich sensory protein</fullName>
    </submittedName>
</protein>
<dbReference type="InterPro" id="IPR004307">
    <property type="entry name" value="TspO_MBR"/>
</dbReference>
<dbReference type="KEGG" id="psey:GU243_05710"/>
<organism evidence="8 9">
    <name type="scientific">Pseudarthrobacter psychrotolerans</name>
    <dbReference type="NCBI Taxonomy" id="2697569"/>
    <lineage>
        <taxon>Bacteria</taxon>
        <taxon>Bacillati</taxon>
        <taxon>Actinomycetota</taxon>
        <taxon>Actinomycetes</taxon>
        <taxon>Micrococcales</taxon>
        <taxon>Micrococcaceae</taxon>
        <taxon>Pseudarthrobacter</taxon>
    </lineage>
</organism>
<reference evidence="8 9" key="1">
    <citation type="submission" date="2020-01" db="EMBL/GenBank/DDBJ databases">
        <title>Pseudarthrobacter psychrotolerans sp. nov., isolated from antarctic soil.</title>
        <authorList>
            <person name="Shin Y."/>
            <person name="Park W."/>
        </authorList>
    </citation>
    <scope>NUCLEOTIDE SEQUENCE [LARGE SCALE GENOMIC DNA]</scope>
    <source>
        <strain evidence="8 9">YJ56</strain>
    </source>
</reference>
<dbReference type="PANTHER" id="PTHR10057:SF0">
    <property type="entry name" value="TRANSLOCATOR PROTEIN"/>
    <property type="match status" value="1"/>
</dbReference>
<accession>A0A6P1NJW1</accession>
<proteinExistence type="inferred from homology"/>
<feature type="transmembrane region" description="Helical" evidence="6">
    <location>
        <begin position="44"/>
        <end position="65"/>
    </location>
</feature>